<sequence length="53" mass="6298">MSSSRAHMLLHRSRRANSGYLEELKQGNLERECMEEMCNHEEAREVFEDDIKT</sequence>
<dbReference type="Proteomes" id="UP000034805">
    <property type="component" value="Unassembled WGS sequence"/>
</dbReference>
<evidence type="ECO:0000259" key="2">
    <source>
        <dbReference type="PROSITE" id="PS50998"/>
    </source>
</evidence>
<dbReference type="InterPro" id="IPR035972">
    <property type="entry name" value="GLA-like_dom_SF"/>
</dbReference>
<dbReference type="EMBL" id="JARO02006352">
    <property type="protein sequence ID" value="KPP65385.1"/>
    <property type="molecule type" value="Genomic_DNA"/>
</dbReference>
<dbReference type="PROSITE" id="PS50998">
    <property type="entry name" value="GLA_2"/>
    <property type="match status" value="1"/>
</dbReference>
<dbReference type="InterPro" id="IPR000294">
    <property type="entry name" value="GLA_domain"/>
</dbReference>
<dbReference type="Pfam" id="PF00594">
    <property type="entry name" value="Gla"/>
    <property type="match status" value="1"/>
</dbReference>
<dbReference type="PANTHER" id="PTHR24278">
    <property type="entry name" value="COAGULATION FACTOR"/>
    <property type="match status" value="1"/>
</dbReference>
<dbReference type="PRINTS" id="PR00001">
    <property type="entry name" value="GLABLOOD"/>
</dbReference>
<reference evidence="3 4" key="1">
    <citation type="submission" date="2015-08" db="EMBL/GenBank/DDBJ databases">
        <title>The genome of the Asian arowana (Scleropages formosus).</title>
        <authorList>
            <person name="Tan M.H."/>
            <person name="Gan H.M."/>
            <person name="Croft L.J."/>
            <person name="Austin C.M."/>
        </authorList>
    </citation>
    <scope>NUCLEOTIDE SEQUENCE [LARGE SCALE GENOMIC DNA]</scope>
    <source>
        <strain evidence="3">Aro1</strain>
    </source>
</reference>
<protein>
    <recommendedName>
        <fullName evidence="2">Gla domain-containing protein</fullName>
    </recommendedName>
</protein>
<name>A0A0N8JY29_SCLFO</name>
<evidence type="ECO:0000313" key="3">
    <source>
        <dbReference type="EMBL" id="KPP65385.1"/>
    </source>
</evidence>
<dbReference type="FunFam" id="4.10.740.10:FF:000001">
    <property type="entry name" value="vitamin K-dependent protein S"/>
    <property type="match status" value="1"/>
</dbReference>
<evidence type="ECO:0000256" key="1">
    <source>
        <dbReference type="ARBA" id="ARBA00023157"/>
    </source>
</evidence>
<organism evidence="3 4">
    <name type="scientific">Scleropages formosus</name>
    <name type="common">Asian bonytongue</name>
    <name type="synonym">Osteoglossum formosum</name>
    <dbReference type="NCBI Taxonomy" id="113540"/>
    <lineage>
        <taxon>Eukaryota</taxon>
        <taxon>Metazoa</taxon>
        <taxon>Chordata</taxon>
        <taxon>Craniata</taxon>
        <taxon>Vertebrata</taxon>
        <taxon>Euteleostomi</taxon>
        <taxon>Actinopterygii</taxon>
        <taxon>Neopterygii</taxon>
        <taxon>Teleostei</taxon>
        <taxon>Osteoglossocephala</taxon>
        <taxon>Osteoglossomorpha</taxon>
        <taxon>Osteoglossiformes</taxon>
        <taxon>Osteoglossidae</taxon>
        <taxon>Scleropages</taxon>
    </lineage>
</organism>
<comment type="caution">
    <text evidence="3">The sequence shown here is derived from an EMBL/GenBank/DDBJ whole genome shotgun (WGS) entry which is preliminary data.</text>
</comment>
<feature type="non-terminal residue" evidence="3">
    <location>
        <position position="53"/>
    </location>
</feature>
<gene>
    <name evidence="3" type="ORF">Z043_116203</name>
</gene>
<dbReference type="PANTHER" id="PTHR24278:SF40">
    <property type="entry name" value="COAGULATION FACTOR VII-LIKE"/>
    <property type="match status" value="1"/>
</dbReference>
<proteinExistence type="predicted"/>
<dbReference type="InterPro" id="IPR017857">
    <property type="entry name" value="Coagulation_fac-like_Gla_dom"/>
</dbReference>
<dbReference type="Gene3D" id="4.10.740.10">
    <property type="entry name" value="Coagulation Factor IX"/>
    <property type="match status" value="1"/>
</dbReference>
<dbReference type="SMART" id="SM00069">
    <property type="entry name" value="GLA"/>
    <property type="match status" value="1"/>
</dbReference>
<dbReference type="InterPro" id="IPR050442">
    <property type="entry name" value="Peptidase_S1_coag_factors"/>
</dbReference>
<dbReference type="GO" id="GO:0005509">
    <property type="term" value="F:calcium ion binding"/>
    <property type="evidence" value="ECO:0007669"/>
    <property type="project" value="InterPro"/>
</dbReference>
<accession>A0A0N8JY29</accession>
<dbReference type="GO" id="GO:0005615">
    <property type="term" value="C:extracellular space"/>
    <property type="evidence" value="ECO:0007669"/>
    <property type="project" value="TreeGrafter"/>
</dbReference>
<evidence type="ECO:0000313" key="4">
    <source>
        <dbReference type="Proteomes" id="UP000034805"/>
    </source>
</evidence>
<dbReference type="AlphaFoldDB" id="A0A0N8JY29"/>
<keyword evidence="1" id="KW-1015">Disulfide bond</keyword>
<dbReference type="SUPFAM" id="SSF57630">
    <property type="entry name" value="GLA-domain"/>
    <property type="match status" value="1"/>
</dbReference>
<dbReference type="STRING" id="113540.ENSSFOP00015012630"/>
<feature type="domain" description="Gla" evidence="2">
    <location>
        <begin position="16"/>
        <end position="53"/>
    </location>
</feature>